<evidence type="ECO:0000313" key="2">
    <source>
        <dbReference type="Proteomes" id="UP001054945"/>
    </source>
</evidence>
<evidence type="ECO:0000313" key="1">
    <source>
        <dbReference type="EMBL" id="GIY43911.1"/>
    </source>
</evidence>
<dbReference type="AlphaFoldDB" id="A0AAV4TEN8"/>
<sequence length="102" mass="11575">MGRATKFSIHLEGKKVFHSVSLLPFCDEFRAKLCPDKESPCTRYQSRLIGFWCSLSLLGDYCGKDLNFNARAKGGSISHRHGHFRREVRLSAVAECDNGKRQ</sequence>
<comment type="caution">
    <text evidence="1">The sequence shown here is derived from an EMBL/GenBank/DDBJ whole genome shotgun (WGS) entry which is preliminary data.</text>
</comment>
<dbReference type="Proteomes" id="UP001054945">
    <property type="component" value="Unassembled WGS sequence"/>
</dbReference>
<name>A0AAV4TEN8_CAEEX</name>
<gene>
    <name evidence="1" type="ORF">CEXT_423241</name>
</gene>
<accession>A0AAV4TEN8</accession>
<organism evidence="1 2">
    <name type="scientific">Caerostris extrusa</name>
    <name type="common">Bark spider</name>
    <name type="synonym">Caerostris bankana</name>
    <dbReference type="NCBI Taxonomy" id="172846"/>
    <lineage>
        <taxon>Eukaryota</taxon>
        <taxon>Metazoa</taxon>
        <taxon>Ecdysozoa</taxon>
        <taxon>Arthropoda</taxon>
        <taxon>Chelicerata</taxon>
        <taxon>Arachnida</taxon>
        <taxon>Araneae</taxon>
        <taxon>Araneomorphae</taxon>
        <taxon>Entelegynae</taxon>
        <taxon>Araneoidea</taxon>
        <taxon>Araneidae</taxon>
        <taxon>Caerostris</taxon>
    </lineage>
</organism>
<proteinExistence type="predicted"/>
<protein>
    <submittedName>
        <fullName evidence="1">Uncharacterized protein</fullName>
    </submittedName>
</protein>
<dbReference type="EMBL" id="BPLR01011056">
    <property type="protein sequence ID" value="GIY43911.1"/>
    <property type="molecule type" value="Genomic_DNA"/>
</dbReference>
<reference evidence="1 2" key="1">
    <citation type="submission" date="2021-06" db="EMBL/GenBank/DDBJ databases">
        <title>Caerostris extrusa draft genome.</title>
        <authorList>
            <person name="Kono N."/>
            <person name="Arakawa K."/>
        </authorList>
    </citation>
    <scope>NUCLEOTIDE SEQUENCE [LARGE SCALE GENOMIC DNA]</scope>
</reference>
<keyword evidence="2" id="KW-1185">Reference proteome</keyword>